<keyword evidence="2" id="KW-1133">Transmembrane helix</keyword>
<dbReference type="Proteomes" id="UP000750711">
    <property type="component" value="Unassembled WGS sequence"/>
</dbReference>
<evidence type="ECO:0000256" key="1">
    <source>
        <dbReference type="SAM" id="MobiDB-lite"/>
    </source>
</evidence>
<sequence length="547" mass="60536">MGASATDIITYIGVPLAVLGIMPILYTCVKVLITLEKIKHELRRHGSTATAAARSNLMSGIVEIELPRYSLQPLERGDPEYWKQNEVHAAAMAKGGSWMVLNWDKLLVGYKLYRLQYSDELRFEQAEVDFGEMLGFLLDRGAVPDAEGFRVLRALGIRTPSGTGLLLSPDKGQVVLKVTPPDHSEGSLSFALEWSPAWNTRNSHSLPPSWTRLVVPETDSDAASGQSHTSQTGASESEGKISEAPALVQNEKQASKGIQSKALHLHVGPSGLLHTYEEQLDGTTGKSVELHHLGSDATSTSLWFACAVTATIGHDQRQFWNYSVPIPVIHLANEKSIPCGVMVLLDVIDEKDTPAWATPFNPLAIHEERHQKFVQRTRRIAAEAKMPTAMAAAARASREEEERWDFHNSAQAELRARKEREAKRTAEALVSARLSTKVVADANVKWLQKHLPDDTLTLQKAVEMVLYRMIAEESTASAVADMLDRWKTWTESGGMNLAHLEYVRERQRVFAYASCVLALVGDRLDTTSGMAEDLRECMKALKKVRLG</sequence>
<keyword evidence="2" id="KW-0472">Membrane</keyword>
<protein>
    <submittedName>
        <fullName evidence="3">Uncharacterized protein</fullName>
    </submittedName>
</protein>
<proteinExistence type="predicted"/>
<reference evidence="3" key="1">
    <citation type="submission" date="2021-03" db="EMBL/GenBank/DDBJ databases">
        <title>Comparative genomics and phylogenomic investigation of the class Geoglossomycetes provide insights into ecological specialization and systematics.</title>
        <authorList>
            <person name="Melie T."/>
            <person name="Pirro S."/>
            <person name="Miller A.N."/>
            <person name="Quandt A."/>
        </authorList>
    </citation>
    <scope>NUCLEOTIDE SEQUENCE</scope>
    <source>
        <strain evidence="3">CAQ_001_2017</strain>
    </source>
</reference>
<dbReference type="EMBL" id="JAGHQM010002070">
    <property type="protein sequence ID" value="KAH0551384.1"/>
    <property type="molecule type" value="Genomic_DNA"/>
</dbReference>
<keyword evidence="2" id="KW-0812">Transmembrane</keyword>
<name>A0A9P8L6W0_9PEZI</name>
<comment type="caution">
    <text evidence="3">The sequence shown here is derived from an EMBL/GenBank/DDBJ whole genome shotgun (WGS) entry which is preliminary data.</text>
</comment>
<evidence type="ECO:0000256" key="2">
    <source>
        <dbReference type="SAM" id="Phobius"/>
    </source>
</evidence>
<dbReference type="AlphaFoldDB" id="A0A9P8L6W0"/>
<organism evidence="3 4">
    <name type="scientific">Trichoglossum hirsutum</name>
    <dbReference type="NCBI Taxonomy" id="265104"/>
    <lineage>
        <taxon>Eukaryota</taxon>
        <taxon>Fungi</taxon>
        <taxon>Dikarya</taxon>
        <taxon>Ascomycota</taxon>
        <taxon>Pezizomycotina</taxon>
        <taxon>Geoglossomycetes</taxon>
        <taxon>Geoglossales</taxon>
        <taxon>Geoglossaceae</taxon>
        <taxon>Trichoglossum</taxon>
    </lineage>
</organism>
<evidence type="ECO:0000313" key="4">
    <source>
        <dbReference type="Proteomes" id="UP000750711"/>
    </source>
</evidence>
<feature type="compositionally biased region" description="Polar residues" evidence="1">
    <location>
        <begin position="221"/>
        <end position="235"/>
    </location>
</feature>
<gene>
    <name evidence="3" type="ORF">GP486_007402</name>
</gene>
<accession>A0A9P8L6W0</accession>
<feature type="transmembrane region" description="Helical" evidence="2">
    <location>
        <begin position="12"/>
        <end position="35"/>
    </location>
</feature>
<evidence type="ECO:0000313" key="3">
    <source>
        <dbReference type="EMBL" id="KAH0551384.1"/>
    </source>
</evidence>
<feature type="region of interest" description="Disordered" evidence="1">
    <location>
        <begin position="218"/>
        <end position="241"/>
    </location>
</feature>
<keyword evidence="4" id="KW-1185">Reference proteome</keyword>